<evidence type="ECO:0000313" key="7">
    <source>
        <dbReference type="EMBL" id="KIJ44241.1"/>
    </source>
</evidence>
<sequence>SQELGYTARKIESNFSNFSAWHQRSKVFSTVWEGVPEKERRRMKDDEFDLIKQAMYTDPGDQSVWLYHRWLIGSGDDRALLEREIQVIDELRELEPDSKWCLDTLIHYKTLLLRHIDSDEIISECLGMLSRLQELDPFRKERYIELGKIFISIATNI</sequence>
<keyword evidence="2 6" id="KW-0637">Prenyltransferase</keyword>
<dbReference type="OrthoDB" id="1658at2759"/>
<dbReference type="EC" id="2.5.1.60" evidence="6"/>
<evidence type="ECO:0000256" key="6">
    <source>
        <dbReference type="RuleBase" id="RU367120"/>
    </source>
</evidence>
<dbReference type="HOGENOM" id="CLU_1682188_0_0_1"/>
<accession>A0A0C9W037</accession>
<dbReference type="InterPro" id="IPR002088">
    <property type="entry name" value="Prenyl_trans_a"/>
</dbReference>
<dbReference type="PANTHER" id="PTHR11129:SF2">
    <property type="entry name" value="GERANYLGERANYL TRANSFERASE TYPE-2 SUBUNIT ALPHA"/>
    <property type="match status" value="1"/>
</dbReference>
<dbReference type="AlphaFoldDB" id="A0A0C9W037"/>
<dbReference type="Pfam" id="PF01239">
    <property type="entry name" value="PPTA"/>
    <property type="match status" value="2"/>
</dbReference>
<dbReference type="GO" id="GO:0005968">
    <property type="term" value="C:Rab-protein geranylgeranyltransferase complex"/>
    <property type="evidence" value="ECO:0007669"/>
    <property type="project" value="TreeGrafter"/>
</dbReference>
<evidence type="ECO:0000313" key="8">
    <source>
        <dbReference type="Proteomes" id="UP000054279"/>
    </source>
</evidence>
<feature type="non-terminal residue" evidence="7">
    <location>
        <position position="1"/>
    </location>
</feature>
<dbReference type="GO" id="GO:0097354">
    <property type="term" value="P:prenylation"/>
    <property type="evidence" value="ECO:0007669"/>
    <property type="project" value="UniProtKB-UniRule"/>
</dbReference>
<comment type="catalytic activity">
    <reaction evidence="5 6">
        <text>geranylgeranyl diphosphate + L-cysteinyl-[protein] = S-geranylgeranyl-L-cysteinyl-[protein] + diphosphate</text>
        <dbReference type="Rhea" id="RHEA:21240"/>
        <dbReference type="Rhea" id="RHEA-COMP:10131"/>
        <dbReference type="Rhea" id="RHEA-COMP:11537"/>
        <dbReference type="ChEBI" id="CHEBI:29950"/>
        <dbReference type="ChEBI" id="CHEBI:33019"/>
        <dbReference type="ChEBI" id="CHEBI:57533"/>
        <dbReference type="ChEBI" id="CHEBI:86021"/>
        <dbReference type="EC" id="2.5.1.60"/>
    </reaction>
</comment>
<evidence type="ECO:0000256" key="2">
    <source>
        <dbReference type="ARBA" id="ARBA00022602"/>
    </source>
</evidence>
<gene>
    <name evidence="7" type="ORF">M422DRAFT_168406</name>
</gene>
<dbReference type="Proteomes" id="UP000054279">
    <property type="component" value="Unassembled WGS sequence"/>
</dbReference>
<dbReference type="PANTHER" id="PTHR11129">
    <property type="entry name" value="PROTEIN FARNESYLTRANSFERASE ALPHA SUBUNIT/RAB GERANYLGERANYL TRANSFERASE ALPHA SUBUNIT"/>
    <property type="match status" value="1"/>
</dbReference>
<keyword evidence="4" id="KW-0677">Repeat</keyword>
<protein>
    <recommendedName>
        <fullName evidence="6">Geranylgeranyl transferase type-2 subunit alpha</fullName>
        <ecNumber evidence="6">2.5.1.60</ecNumber>
    </recommendedName>
    <alternativeName>
        <fullName evidence="6">Geranylgeranyl transferase type II subunit alpha</fullName>
    </alternativeName>
</protein>
<dbReference type="SUPFAM" id="SSF48439">
    <property type="entry name" value="Protein prenylyltransferase"/>
    <property type="match status" value="1"/>
</dbReference>
<comment type="function">
    <text evidence="6">Catalyzes the transfer of a geranyl-geranyl moiety from geranyl-geranyl pyrophosphate to cysteines occuring in specific C-terminal amino acid sequences.</text>
</comment>
<dbReference type="GO" id="GO:0004663">
    <property type="term" value="F:Rab geranylgeranyltransferase activity"/>
    <property type="evidence" value="ECO:0007669"/>
    <property type="project" value="UniProtKB-UniRule"/>
</dbReference>
<keyword evidence="8" id="KW-1185">Reference proteome</keyword>
<keyword evidence="3 6" id="KW-0808">Transferase</keyword>
<evidence type="ECO:0000256" key="5">
    <source>
        <dbReference type="ARBA" id="ARBA00047658"/>
    </source>
</evidence>
<dbReference type="EMBL" id="KN837118">
    <property type="protein sequence ID" value="KIJ44241.1"/>
    <property type="molecule type" value="Genomic_DNA"/>
</dbReference>
<evidence type="ECO:0000256" key="3">
    <source>
        <dbReference type="ARBA" id="ARBA00022679"/>
    </source>
</evidence>
<organism evidence="7 8">
    <name type="scientific">Sphaerobolus stellatus (strain SS14)</name>
    <dbReference type="NCBI Taxonomy" id="990650"/>
    <lineage>
        <taxon>Eukaryota</taxon>
        <taxon>Fungi</taxon>
        <taxon>Dikarya</taxon>
        <taxon>Basidiomycota</taxon>
        <taxon>Agaricomycotina</taxon>
        <taxon>Agaricomycetes</taxon>
        <taxon>Phallomycetidae</taxon>
        <taxon>Geastrales</taxon>
        <taxon>Sphaerobolaceae</taxon>
        <taxon>Sphaerobolus</taxon>
    </lineage>
</organism>
<comment type="similarity">
    <text evidence="1 6">Belongs to the protein prenyltransferase subunit alpha family.</text>
</comment>
<reference evidence="7 8" key="1">
    <citation type="submission" date="2014-06" db="EMBL/GenBank/DDBJ databases">
        <title>Evolutionary Origins and Diversification of the Mycorrhizal Mutualists.</title>
        <authorList>
            <consortium name="DOE Joint Genome Institute"/>
            <consortium name="Mycorrhizal Genomics Consortium"/>
            <person name="Kohler A."/>
            <person name="Kuo A."/>
            <person name="Nagy L.G."/>
            <person name="Floudas D."/>
            <person name="Copeland A."/>
            <person name="Barry K.W."/>
            <person name="Cichocki N."/>
            <person name="Veneault-Fourrey C."/>
            <person name="LaButti K."/>
            <person name="Lindquist E.A."/>
            <person name="Lipzen A."/>
            <person name="Lundell T."/>
            <person name="Morin E."/>
            <person name="Murat C."/>
            <person name="Riley R."/>
            <person name="Ohm R."/>
            <person name="Sun H."/>
            <person name="Tunlid A."/>
            <person name="Henrissat B."/>
            <person name="Grigoriev I.V."/>
            <person name="Hibbett D.S."/>
            <person name="Martin F."/>
        </authorList>
    </citation>
    <scope>NUCLEOTIDE SEQUENCE [LARGE SCALE GENOMIC DNA]</scope>
    <source>
        <strain evidence="7 8">SS14</strain>
    </source>
</reference>
<name>A0A0C9W037_SPHS4</name>
<proteinExistence type="inferred from homology"/>
<dbReference type="PROSITE" id="PS51147">
    <property type="entry name" value="PFTA"/>
    <property type="match status" value="2"/>
</dbReference>
<evidence type="ECO:0000256" key="4">
    <source>
        <dbReference type="ARBA" id="ARBA00022737"/>
    </source>
</evidence>
<evidence type="ECO:0000256" key="1">
    <source>
        <dbReference type="ARBA" id="ARBA00006734"/>
    </source>
</evidence>
<dbReference type="Gene3D" id="1.25.40.120">
    <property type="entry name" value="Protein prenylyltransferase"/>
    <property type="match status" value="1"/>
</dbReference>